<dbReference type="eggNOG" id="ENOG50315MJ">
    <property type="taxonomic scope" value="Bacteria"/>
</dbReference>
<feature type="transmembrane region" description="Helical" evidence="1">
    <location>
        <begin position="33"/>
        <end position="50"/>
    </location>
</feature>
<keyword evidence="1" id="KW-1133">Transmembrane helix</keyword>
<feature type="transmembrane region" description="Helical" evidence="1">
    <location>
        <begin position="6"/>
        <end position="26"/>
    </location>
</feature>
<keyword evidence="1" id="KW-0812">Transmembrane</keyword>
<dbReference type="Pfam" id="PF03862">
    <property type="entry name" value="SpoVAC_SpoVAEB"/>
    <property type="match status" value="1"/>
</dbReference>
<dbReference type="NCBIfam" id="TIGR02839">
    <property type="entry name" value="spore_V_AE"/>
    <property type="match status" value="1"/>
</dbReference>
<dbReference type="AlphaFoldDB" id="A0A084J932"/>
<dbReference type="InterPro" id="IPR014204">
    <property type="entry name" value="Spore_V_AE"/>
</dbReference>
<dbReference type="Proteomes" id="UP000028542">
    <property type="component" value="Unassembled WGS sequence"/>
</dbReference>
<accession>A0A084J932</accession>
<name>A0A084J932_9CLOT</name>
<evidence type="ECO:0000313" key="3">
    <source>
        <dbReference type="Proteomes" id="UP000028542"/>
    </source>
</evidence>
<gene>
    <name evidence="2" type="ORF">IO99_14430</name>
</gene>
<dbReference type="STRING" id="318464.IO99_14430"/>
<keyword evidence="1" id="KW-0472">Membrane</keyword>
<dbReference type="InterPro" id="IPR005562">
    <property type="entry name" value="SpoVA"/>
</dbReference>
<dbReference type="EMBL" id="JPMD01000035">
    <property type="protein sequence ID" value="KEZ85466.1"/>
    <property type="molecule type" value="Genomic_DNA"/>
</dbReference>
<reference evidence="2 3" key="1">
    <citation type="submission" date="2014-07" db="EMBL/GenBank/DDBJ databases">
        <title>Draft genome of Clostridium sulfidigenes 113A isolated from sediments associated with methane hydrate from Krishna Godavari basin.</title>
        <authorList>
            <person name="Honkalas V.S."/>
            <person name="Dabir A.P."/>
            <person name="Arora P."/>
            <person name="Dhakephalkar P.K."/>
        </authorList>
    </citation>
    <scope>NUCLEOTIDE SEQUENCE [LARGE SCALE GENOMIC DNA]</scope>
    <source>
        <strain evidence="2 3">113A</strain>
    </source>
</reference>
<keyword evidence="3" id="KW-1185">Reference proteome</keyword>
<feature type="transmembrane region" description="Helical" evidence="1">
    <location>
        <begin position="85"/>
        <end position="109"/>
    </location>
</feature>
<dbReference type="PANTHER" id="PTHR38450">
    <property type="entry name" value="STAGE V SPORULATION PROTEIN AC-RELATED"/>
    <property type="match status" value="1"/>
</dbReference>
<evidence type="ECO:0000313" key="2">
    <source>
        <dbReference type="EMBL" id="KEZ85466.1"/>
    </source>
</evidence>
<evidence type="ECO:0000256" key="1">
    <source>
        <dbReference type="SAM" id="Phobius"/>
    </source>
</evidence>
<protein>
    <submittedName>
        <fullName evidence="2">Stage V sporulation protein AEB</fullName>
    </submittedName>
</protein>
<organism evidence="2 3">
    <name type="scientific">Clostridium sulfidigenes</name>
    <dbReference type="NCBI Taxonomy" id="318464"/>
    <lineage>
        <taxon>Bacteria</taxon>
        <taxon>Bacillati</taxon>
        <taxon>Bacillota</taxon>
        <taxon>Clostridia</taxon>
        <taxon>Eubacteriales</taxon>
        <taxon>Clostridiaceae</taxon>
        <taxon>Clostridium</taxon>
    </lineage>
</organism>
<dbReference type="PANTHER" id="PTHR38450:SF2">
    <property type="entry name" value="STAGE V SPORULATION PROTEIN AEB"/>
    <property type="match status" value="1"/>
</dbReference>
<comment type="caution">
    <text evidence="2">The sequence shown here is derived from an EMBL/GenBank/DDBJ whole genome shotgun (WGS) entry which is preliminary data.</text>
</comment>
<sequence length="119" mass="12378">MLGDFLRVFVVGGIICVIGQVLMDTTKLTPSRILVIFVVAGVVLQGFGIYEKIAEFGLSGARIPLPGFGYSLAKGVMEEVDKNGLLGIVTGGVSATSAGIAAAVVFGYMMSVLFDSKTK</sequence>
<proteinExistence type="predicted"/>
<dbReference type="RefSeq" id="WP_035134420.1">
    <property type="nucleotide sequence ID" value="NZ_JPMD01000035.1"/>
</dbReference>